<keyword evidence="7" id="KW-1185">Reference proteome</keyword>
<dbReference type="GO" id="GO:0005524">
    <property type="term" value="F:ATP binding"/>
    <property type="evidence" value="ECO:0007669"/>
    <property type="project" value="UniProtKB-KW"/>
</dbReference>
<dbReference type="Gene3D" id="1.10.510.10">
    <property type="entry name" value="Transferase(Phosphotransferase) domain 1"/>
    <property type="match status" value="1"/>
</dbReference>
<feature type="domain" description="Protein kinase" evidence="5">
    <location>
        <begin position="36"/>
        <end position="307"/>
    </location>
</feature>
<evidence type="ECO:0000313" key="6">
    <source>
        <dbReference type="EMBL" id="SFJ08561.1"/>
    </source>
</evidence>
<dbReference type="PROSITE" id="PS00108">
    <property type="entry name" value="PROTEIN_KINASE_ST"/>
    <property type="match status" value="1"/>
</dbReference>
<keyword evidence="3 6" id="KW-0418">Kinase</keyword>
<dbReference type="AlphaFoldDB" id="A0A1I3NH31"/>
<dbReference type="InterPro" id="IPR050538">
    <property type="entry name" value="MAP_kinase_kinase_kinase"/>
</dbReference>
<keyword evidence="4" id="KW-0067">ATP-binding</keyword>
<dbReference type="EMBL" id="FORX01000001">
    <property type="protein sequence ID" value="SFJ08561.1"/>
    <property type="molecule type" value="Genomic_DNA"/>
</dbReference>
<dbReference type="Gene3D" id="3.30.200.20">
    <property type="entry name" value="Phosphorylase Kinase, domain 1"/>
    <property type="match status" value="1"/>
</dbReference>
<dbReference type="RefSeq" id="WP_177192958.1">
    <property type="nucleotide sequence ID" value="NZ_FORX01000001.1"/>
</dbReference>
<dbReference type="SUPFAM" id="SSF56112">
    <property type="entry name" value="Protein kinase-like (PK-like)"/>
    <property type="match status" value="1"/>
</dbReference>
<dbReference type="PROSITE" id="PS50011">
    <property type="entry name" value="PROTEIN_KINASE_DOM"/>
    <property type="match status" value="1"/>
</dbReference>
<evidence type="ECO:0000313" key="7">
    <source>
        <dbReference type="Proteomes" id="UP000198635"/>
    </source>
</evidence>
<evidence type="ECO:0000256" key="2">
    <source>
        <dbReference type="ARBA" id="ARBA00022741"/>
    </source>
</evidence>
<keyword evidence="1" id="KW-0808">Transferase</keyword>
<dbReference type="PANTHER" id="PTHR48016:SF56">
    <property type="entry name" value="MAPKK KINASE"/>
    <property type="match status" value="1"/>
</dbReference>
<dbReference type="CDD" id="cd14014">
    <property type="entry name" value="STKc_PknB_like"/>
    <property type="match status" value="1"/>
</dbReference>
<dbReference type="InterPro" id="IPR000719">
    <property type="entry name" value="Prot_kinase_dom"/>
</dbReference>
<organism evidence="6 7">
    <name type="scientific">Desulfomicrobium apsheronum</name>
    <dbReference type="NCBI Taxonomy" id="52560"/>
    <lineage>
        <taxon>Bacteria</taxon>
        <taxon>Pseudomonadati</taxon>
        <taxon>Thermodesulfobacteriota</taxon>
        <taxon>Desulfovibrionia</taxon>
        <taxon>Desulfovibrionales</taxon>
        <taxon>Desulfomicrobiaceae</taxon>
        <taxon>Desulfomicrobium</taxon>
    </lineage>
</organism>
<evidence type="ECO:0000256" key="1">
    <source>
        <dbReference type="ARBA" id="ARBA00022679"/>
    </source>
</evidence>
<accession>A0A1I3NH31</accession>
<proteinExistence type="predicted"/>
<reference evidence="7" key="1">
    <citation type="submission" date="2016-10" db="EMBL/GenBank/DDBJ databases">
        <authorList>
            <person name="Varghese N."/>
            <person name="Submissions S."/>
        </authorList>
    </citation>
    <scope>NUCLEOTIDE SEQUENCE [LARGE SCALE GENOMIC DNA]</scope>
    <source>
        <strain evidence="7">DSM 5918</strain>
    </source>
</reference>
<evidence type="ECO:0000256" key="4">
    <source>
        <dbReference type="ARBA" id="ARBA00022840"/>
    </source>
</evidence>
<dbReference type="SMART" id="SM00220">
    <property type="entry name" value="S_TKc"/>
    <property type="match status" value="1"/>
</dbReference>
<protein>
    <submittedName>
        <fullName evidence="6">Serine/threonine-protein kinase Stk1</fullName>
    </submittedName>
</protein>
<dbReference type="STRING" id="52560.SAMN04488082_101283"/>
<sequence>MGGRKKRQRQAVGKKSPALDRISKVWVPRTGGPGRFVLQSGLGVGGMCEVCSAIDLRRMECGDPRPVVAVKRLLPSLVDNRKAQLALAREFFILRHLTHPGVVRVFDLHREHWGICFSMELLEGASAYSILGEHPSGMGKSGIVAGRKIFDILDYLHAHGVTHGDVKPANIVLEQDGRLVLLDFNVTQFSARPGLASSAMSRGLEKSLHVPAYSRLHSSPQMLCGAAPSPSCDVFSASCTVYELLSGEHPFKMLPADEAATRKLEPVRPACLPGRQWKWLRRGLSFESRDRPSPRQLLAAFGERSWFKSVS</sequence>
<dbReference type="InterPro" id="IPR011009">
    <property type="entry name" value="Kinase-like_dom_sf"/>
</dbReference>
<dbReference type="InterPro" id="IPR008271">
    <property type="entry name" value="Ser/Thr_kinase_AS"/>
</dbReference>
<keyword evidence="2" id="KW-0547">Nucleotide-binding</keyword>
<dbReference type="GO" id="GO:0004672">
    <property type="term" value="F:protein kinase activity"/>
    <property type="evidence" value="ECO:0007669"/>
    <property type="project" value="InterPro"/>
</dbReference>
<dbReference type="Pfam" id="PF00069">
    <property type="entry name" value="Pkinase"/>
    <property type="match status" value="1"/>
</dbReference>
<gene>
    <name evidence="6" type="ORF">SAMN04488082_101283</name>
</gene>
<dbReference type="Proteomes" id="UP000198635">
    <property type="component" value="Unassembled WGS sequence"/>
</dbReference>
<evidence type="ECO:0000256" key="3">
    <source>
        <dbReference type="ARBA" id="ARBA00022777"/>
    </source>
</evidence>
<dbReference type="PANTHER" id="PTHR48016">
    <property type="entry name" value="MAP KINASE KINASE KINASE SSK2-RELATED-RELATED"/>
    <property type="match status" value="1"/>
</dbReference>
<name>A0A1I3NH31_9BACT</name>
<evidence type="ECO:0000259" key="5">
    <source>
        <dbReference type="PROSITE" id="PS50011"/>
    </source>
</evidence>